<gene>
    <name evidence="9" type="ORF">OG549_15310</name>
</gene>
<evidence type="ECO:0000256" key="2">
    <source>
        <dbReference type="ARBA" id="ARBA00009399"/>
    </source>
</evidence>
<accession>A0AAU2V3C0</accession>
<feature type="transmembrane region" description="Helical" evidence="7">
    <location>
        <begin position="44"/>
        <end position="61"/>
    </location>
</feature>
<feature type="region of interest" description="Disordered" evidence="6">
    <location>
        <begin position="133"/>
        <end position="154"/>
    </location>
</feature>
<evidence type="ECO:0000256" key="1">
    <source>
        <dbReference type="ARBA" id="ARBA00004141"/>
    </source>
</evidence>
<organism evidence="9">
    <name type="scientific">Streptomyces sp. NBC_00003</name>
    <dbReference type="NCBI Taxonomy" id="2903608"/>
    <lineage>
        <taxon>Bacteria</taxon>
        <taxon>Bacillati</taxon>
        <taxon>Actinomycetota</taxon>
        <taxon>Actinomycetes</taxon>
        <taxon>Kitasatosporales</taxon>
        <taxon>Streptomycetaceae</taxon>
        <taxon>Streptomyces</taxon>
    </lineage>
</organism>
<evidence type="ECO:0000313" key="9">
    <source>
        <dbReference type="EMBL" id="WTW61915.1"/>
    </source>
</evidence>
<evidence type="ECO:0000256" key="7">
    <source>
        <dbReference type="SAM" id="Phobius"/>
    </source>
</evidence>
<evidence type="ECO:0000256" key="3">
    <source>
        <dbReference type="ARBA" id="ARBA00022692"/>
    </source>
</evidence>
<comment type="similarity">
    <text evidence="2">Belongs to the GtrA family.</text>
</comment>
<feature type="transmembrane region" description="Helical" evidence="7">
    <location>
        <begin position="73"/>
        <end position="94"/>
    </location>
</feature>
<dbReference type="InterPro" id="IPR051401">
    <property type="entry name" value="GtrA_CellWall_Glycosyl"/>
</dbReference>
<evidence type="ECO:0000256" key="5">
    <source>
        <dbReference type="ARBA" id="ARBA00023136"/>
    </source>
</evidence>
<keyword evidence="3 7" id="KW-0812">Transmembrane</keyword>
<dbReference type="AlphaFoldDB" id="A0AAU2V3C0"/>
<dbReference type="PANTHER" id="PTHR38459:SF6">
    <property type="entry name" value="ARABINOGALACTAN BIOSYNTHESIS RECRUITING PROTEIN RV3789"/>
    <property type="match status" value="1"/>
</dbReference>
<evidence type="ECO:0000256" key="6">
    <source>
        <dbReference type="SAM" id="MobiDB-lite"/>
    </source>
</evidence>
<dbReference type="Pfam" id="PF04138">
    <property type="entry name" value="GtrA_DPMS_TM"/>
    <property type="match status" value="1"/>
</dbReference>
<evidence type="ECO:0000259" key="8">
    <source>
        <dbReference type="Pfam" id="PF04138"/>
    </source>
</evidence>
<proteinExistence type="inferred from homology"/>
<dbReference type="PANTHER" id="PTHR38459">
    <property type="entry name" value="PROPHAGE BACTOPRENOL-LINKED GLUCOSE TRANSLOCASE HOMOLOG"/>
    <property type="match status" value="1"/>
</dbReference>
<dbReference type="GO" id="GO:0005886">
    <property type="term" value="C:plasma membrane"/>
    <property type="evidence" value="ECO:0007669"/>
    <property type="project" value="TreeGrafter"/>
</dbReference>
<dbReference type="GO" id="GO:0000271">
    <property type="term" value="P:polysaccharide biosynthetic process"/>
    <property type="evidence" value="ECO:0007669"/>
    <property type="project" value="InterPro"/>
</dbReference>
<evidence type="ECO:0000256" key="4">
    <source>
        <dbReference type="ARBA" id="ARBA00022989"/>
    </source>
</evidence>
<keyword evidence="4 7" id="KW-1133">Transmembrane helix</keyword>
<dbReference type="EMBL" id="CP108318">
    <property type="protein sequence ID" value="WTW61915.1"/>
    <property type="molecule type" value="Genomic_DNA"/>
</dbReference>
<dbReference type="InterPro" id="IPR007267">
    <property type="entry name" value="GtrA_DPMS_TM"/>
</dbReference>
<protein>
    <submittedName>
        <fullName evidence="9">GtrA family protein</fullName>
    </submittedName>
</protein>
<keyword evidence="5 7" id="KW-0472">Membrane</keyword>
<sequence length="154" mass="16237">MTVARSEVIGFALAGICAYAADLGLFVWLRSGLGWDPIAAKSLSFLAGCTVAYLGNAFWTYRGRRVAWREYAVFFAVNIAGALVQLLCIAVSHYGLGLTSPRADTLSGAVFGMALATCLRFWGTRTLVFGVGPSGPPPQGHGRGGEGSRTSWTG</sequence>
<reference evidence="9" key="1">
    <citation type="submission" date="2022-10" db="EMBL/GenBank/DDBJ databases">
        <title>The complete genomes of actinobacterial strains from the NBC collection.</title>
        <authorList>
            <person name="Joergensen T.S."/>
            <person name="Alvarez Arevalo M."/>
            <person name="Sterndorff E.B."/>
            <person name="Faurdal D."/>
            <person name="Vuksanovic O."/>
            <person name="Mourched A.-S."/>
            <person name="Charusanti P."/>
            <person name="Shaw S."/>
            <person name="Blin K."/>
            <person name="Weber T."/>
        </authorList>
    </citation>
    <scope>NUCLEOTIDE SEQUENCE</scope>
    <source>
        <strain evidence="9">NBC_00003</strain>
    </source>
</reference>
<name>A0AAU2V3C0_9ACTN</name>
<comment type="subcellular location">
    <subcellularLocation>
        <location evidence="1">Membrane</location>
        <topology evidence="1">Multi-pass membrane protein</topology>
    </subcellularLocation>
</comment>
<feature type="domain" description="GtrA/DPMS transmembrane" evidence="8">
    <location>
        <begin position="11"/>
        <end position="129"/>
    </location>
</feature>
<feature type="transmembrane region" description="Helical" evidence="7">
    <location>
        <begin position="106"/>
        <end position="123"/>
    </location>
</feature>